<dbReference type="EMBL" id="JABCKI010005725">
    <property type="protein sequence ID" value="KAG5639302.1"/>
    <property type="molecule type" value="Genomic_DNA"/>
</dbReference>
<feature type="region of interest" description="Disordered" evidence="1">
    <location>
        <begin position="26"/>
        <end position="50"/>
    </location>
</feature>
<dbReference type="Proteomes" id="UP000717328">
    <property type="component" value="Unassembled WGS sequence"/>
</dbReference>
<dbReference type="AlphaFoldDB" id="A0A9P7FVB5"/>
<proteinExistence type="predicted"/>
<comment type="caution">
    <text evidence="2">The sequence shown here is derived from an EMBL/GenBank/DDBJ whole genome shotgun (WGS) entry which is preliminary data.</text>
</comment>
<reference evidence="2" key="1">
    <citation type="submission" date="2021-02" db="EMBL/GenBank/DDBJ databases">
        <authorList>
            <person name="Nieuwenhuis M."/>
            <person name="Van De Peppel L.J.J."/>
        </authorList>
    </citation>
    <scope>NUCLEOTIDE SEQUENCE</scope>
    <source>
        <strain evidence="2">D49</strain>
    </source>
</reference>
<sequence>MSSDGYFDGDDLDDAMFEELDAIEAAAMASPPRAQAQAPKPVPTAKPLSRGEDSFYDLTFDIDENELAKLDVFVKDAYDGKAQPVAGPSGLNRTKSAIYQTTLFGEKLPQSSSNTQPRAQIQRTKSTPRNPFGQRARKTKVWDQTAFAKTGLKSGKSKGKGKGKASYDDDDEEQEEIEFEQFPAPFVPGE</sequence>
<evidence type="ECO:0000313" key="3">
    <source>
        <dbReference type="Proteomes" id="UP000717328"/>
    </source>
</evidence>
<feature type="compositionally biased region" description="Polar residues" evidence="1">
    <location>
        <begin position="105"/>
        <end position="129"/>
    </location>
</feature>
<feature type="region of interest" description="Disordered" evidence="1">
    <location>
        <begin position="105"/>
        <end position="190"/>
    </location>
</feature>
<reference evidence="2" key="2">
    <citation type="submission" date="2021-10" db="EMBL/GenBank/DDBJ databases">
        <title>Phylogenomics reveals ancestral predisposition of the termite-cultivated fungus Termitomyces towards a domesticated lifestyle.</title>
        <authorList>
            <person name="Auxier B."/>
            <person name="Grum-Grzhimaylo A."/>
            <person name="Cardenas M.E."/>
            <person name="Lodge J.D."/>
            <person name="Laessoe T."/>
            <person name="Pedersen O."/>
            <person name="Smith M.E."/>
            <person name="Kuyper T.W."/>
            <person name="Franco-Molano E.A."/>
            <person name="Baroni T.J."/>
            <person name="Aanen D.K."/>
        </authorList>
    </citation>
    <scope>NUCLEOTIDE SEQUENCE</scope>
    <source>
        <strain evidence="2">D49</strain>
    </source>
</reference>
<name>A0A9P7FVB5_9AGAR</name>
<feature type="compositionally biased region" description="Acidic residues" evidence="1">
    <location>
        <begin position="168"/>
        <end position="179"/>
    </location>
</feature>
<dbReference type="OrthoDB" id="164902at2759"/>
<feature type="compositionally biased region" description="Low complexity" evidence="1">
    <location>
        <begin position="26"/>
        <end position="39"/>
    </location>
</feature>
<protein>
    <submittedName>
        <fullName evidence="2">Uncharacterized protein</fullName>
    </submittedName>
</protein>
<keyword evidence="3" id="KW-1185">Reference proteome</keyword>
<accession>A0A9P7FVB5</accession>
<gene>
    <name evidence="2" type="ORF">H0H81_004504</name>
</gene>
<evidence type="ECO:0000256" key="1">
    <source>
        <dbReference type="SAM" id="MobiDB-lite"/>
    </source>
</evidence>
<organism evidence="2 3">
    <name type="scientific">Sphagnurus paluster</name>
    <dbReference type="NCBI Taxonomy" id="117069"/>
    <lineage>
        <taxon>Eukaryota</taxon>
        <taxon>Fungi</taxon>
        <taxon>Dikarya</taxon>
        <taxon>Basidiomycota</taxon>
        <taxon>Agaricomycotina</taxon>
        <taxon>Agaricomycetes</taxon>
        <taxon>Agaricomycetidae</taxon>
        <taxon>Agaricales</taxon>
        <taxon>Tricholomatineae</taxon>
        <taxon>Lyophyllaceae</taxon>
        <taxon>Sphagnurus</taxon>
    </lineage>
</organism>
<evidence type="ECO:0000313" key="2">
    <source>
        <dbReference type="EMBL" id="KAG5639302.1"/>
    </source>
</evidence>